<organism evidence="12 13">
    <name type="scientific">Pseudolactococcus raffinolactis</name>
    <dbReference type="NCBI Taxonomy" id="1366"/>
    <lineage>
        <taxon>Bacteria</taxon>
        <taxon>Bacillati</taxon>
        <taxon>Bacillota</taxon>
        <taxon>Bacilli</taxon>
        <taxon>Lactobacillales</taxon>
        <taxon>Streptococcaceae</taxon>
        <taxon>Pseudolactococcus</taxon>
    </lineage>
</organism>
<protein>
    <recommendedName>
        <fullName evidence="10">Probable nicotinate-nucleotide adenylyltransferase</fullName>
        <ecNumber evidence="10">2.7.7.18</ecNumber>
    </recommendedName>
    <alternativeName>
        <fullName evidence="10">Deamido-NAD(+) diphosphorylase</fullName>
    </alternativeName>
    <alternativeName>
        <fullName evidence="10">Deamido-NAD(+) pyrophosphorylase</fullName>
    </alternativeName>
    <alternativeName>
        <fullName evidence="10">Nicotinate mononucleotide adenylyltransferase</fullName>
        <shortName evidence="10">NaMN adenylyltransferase</shortName>
    </alternativeName>
</protein>
<dbReference type="NCBIfam" id="NF000841">
    <property type="entry name" value="PRK00071.1-4"/>
    <property type="match status" value="1"/>
</dbReference>
<dbReference type="PANTHER" id="PTHR39321">
    <property type="entry name" value="NICOTINATE-NUCLEOTIDE ADENYLYLTRANSFERASE-RELATED"/>
    <property type="match status" value="1"/>
</dbReference>
<evidence type="ECO:0000259" key="11">
    <source>
        <dbReference type="Pfam" id="PF01467"/>
    </source>
</evidence>
<dbReference type="InterPro" id="IPR004821">
    <property type="entry name" value="Cyt_trans-like"/>
</dbReference>
<dbReference type="CDD" id="cd02165">
    <property type="entry name" value="NMNAT"/>
    <property type="match status" value="1"/>
</dbReference>
<evidence type="ECO:0000256" key="2">
    <source>
        <dbReference type="ARBA" id="ARBA00005019"/>
    </source>
</evidence>
<evidence type="ECO:0000256" key="6">
    <source>
        <dbReference type="ARBA" id="ARBA00022741"/>
    </source>
</evidence>
<dbReference type="RefSeq" id="WP_167839113.1">
    <property type="nucleotide sequence ID" value="NZ_CP047616.1"/>
</dbReference>
<dbReference type="GO" id="GO:0005524">
    <property type="term" value="F:ATP binding"/>
    <property type="evidence" value="ECO:0007669"/>
    <property type="project" value="UniProtKB-KW"/>
</dbReference>
<dbReference type="HAMAP" id="MF_00244">
    <property type="entry name" value="NaMN_adenylyltr"/>
    <property type="match status" value="1"/>
</dbReference>
<dbReference type="EC" id="2.7.7.18" evidence="10"/>
<dbReference type="NCBIfam" id="TIGR00125">
    <property type="entry name" value="cyt_tran_rel"/>
    <property type="match status" value="1"/>
</dbReference>
<proteinExistence type="inferred from homology"/>
<dbReference type="Pfam" id="PF01467">
    <property type="entry name" value="CTP_transf_like"/>
    <property type="match status" value="1"/>
</dbReference>
<keyword evidence="7 10" id="KW-0067">ATP-binding</keyword>
<dbReference type="GO" id="GO:0009435">
    <property type="term" value="P:NAD+ biosynthetic process"/>
    <property type="evidence" value="ECO:0007669"/>
    <property type="project" value="UniProtKB-UniRule"/>
</dbReference>
<evidence type="ECO:0000256" key="9">
    <source>
        <dbReference type="ARBA" id="ARBA00048721"/>
    </source>
</evidence>
<dbReference type="GO" id="GO:0004515">
    <property type="term" value="F:nicotinate-nucleotide adenylyltransferase activity"/>
    <property type="evidence" value="ECO:0007669"/>
    <property type="project" value="UniProtKB-UniRule"/>
</dbReference>
<comment type="pathway">
    <text evidence="2 10">Cofactor biosynthesis; NAD(+) biosynthesis; deamido-NAD(+) from nicotinate D-ribonucleotide: step 1/1.</text>
</comment>
<dbReference type="Proteomes" id="UP000501945">
    <property type="component" value="Chromosome"/>
</dbReference>
<evidence type="ECO:0000256" key="7">
    <source>
        <dbReference type="ARBA" id="ARBA00022840"/>
    </source>
</evidence>
<keyword evidence="8 10" id="KW-0520">NAD</keyword>
<dbReference type="InterPro" id="IPR005248">
    <property type="entry name" value="NadD/NMNAT"/>
</dbReference>
<feature type="domain" description="Cytidyltransferase-like" evidence="11">
    <location>
        <begin position="5"/>
        <end position="161"/>
    </location>
</feature>
<dbReference type="PANTHER" id="PTHR39321:SF3">
    <property type="entry name" value="PHOSPHOPANTETHEINE ADENYLYLTRANSFERASE"/>
    <property type="match status" value="1"/>
</dbReference>
<reference evidence="12 13" key="1">
    <citation type="submission" date="2019-12" db="EMBL/GenBank/DDBJ databases">
        <title>Whole genome sequences of Lactococcus raffinolactis strains isolated from sewage.</title>
        <authorList>
            <person name="Ybazeta G."/>
            <person name="Ross M."/>
            <person name="Brabant-Kirwan D."/>
            <person name="Saleh M."/>
            <person name="Dillon J.A."/>
            <person name="Splinter K."/>
            <person name="Nokhbeh R."/>
        </authorList>
    </citation>
    <scope>NUCLEOTIDE SEQUENCE [LARGE SCALE GENOMIC DNA]</scope>
    <source>
        <strain evidence="12 13">Lr_19_5</strain>
    </source>
</reference>
<evidence type="ECO:0000256" key="1">
    <source>
        <dbReference type="ARBA" id="ARBA00002324"/>
    </source>
</evidence>
<comment type="catalytic activity">
    <reaction evidence="9 10">
        <text>nicotinate beta-D-ribonucleotide + ATP + H(+) = deamido-NAD(+) + diphosphate</text>
        <dbReference type="Rhea" id="RHEA:22860"/>
        <dbReference type="ChEBI" id="CHEBI:15378"/>
        <dbReference type="ChEBI" id="CHEBI:30616"/>
        <dbReference type="ChEBI" id="CHEBI:33019"/>
        <dbReference type="ChEBI" id="CHEBI:57502"/>
        <dbReference type="ChEBI" id="CHEBI:58437"/>
        <dbReference type="EC" id="2.7.7.18"/>
    </reaction>
</comment>
<evidence type="ECO:0000256" key="5">
    <source>
        <dbReference type="ARBA" id="ARBA00022695"/>
    </source>
</evidence>
<accession>A0A6H0UZL8</accession>
<sequence>MRIGILGGNFNPVHHAHLFIADQIQQLLNLDEVQLMPENEPPHVDTKTTISAKHRVEMLRLALQDYPKLTLNLSEIKRGGKSYTYDTMAKLTAEHPENEYFFIIGGDMVDYLEKWYRIDDLMQMVQFVAVRRDHTVLTAPKYPVQMMDLPLLNISSSYIRESLQANHRPNFLLPAEVLAYIDQNGLYR</sequence>
<keyword evidence="6 10" id="KW-0547">Nucleotide-binding</keyword>
<evidence type="ECO:0000256" key="10">
    <source>
        <dbReference type="HAMAP-Rule" id="MF_00244"/>
    </source>
</evidence>
<dbReference type="Gene3D" id="3.40.50.620">
    <property type="entry name" value="HUPs"/>
    <property type="match status" value="1"/>
</dbReference>
<dbReference type="NCBIfam" id="NF000840">
    <property type="entry name" value="PRK00071.1-3"/>
    <property type="match status" value="1"/>
</dbReference>
<gene>
    <name evidence="10" type="primary">nadD</name>
    <name evidence="12" type="ORF">GU336_11525</name>
</gene>
<name>A0A6H0UZL8_9LACT</name>
<evidence type="ECO:0000313" key="12">
    <source>
        <dbReference type="EMBL" id="QIW54718.1"/>
    </source>
</evidence>
<dbReference type="EMBL" id="CP047616">
    <property type="protein sequence ID" value="QIW54718.1"/>
    <property type="molecule type" value="Genomic_DNA"/>
</dbReference>
<comment type="similarity">
    <text evidence="10">Belongs to the NadD family.</text>
</comment>
<dbReference type="NCBIfam" id="TIGR00482">
    <property type="entry name" value="nicotinate (nicotinamide) nucleotide adenylyltransferase"/>
    <property type="match status" value="1"/>
</dbReference>
<evidence type="ECO:0000256" key="4">
    <source>
        <dbReference type="ARBA" id="ARBA00022679"/>
    </source>
</evidence>
<dbReference type="InterPro" id="IPR014729">
    <property type="entry name" value="Rossmann-like_a/b/a_fold"/>
</dbReference>
<keyword evidence="4 10" id="KW-0808">Transferase</keyword>
<dbReference type="AlphaFoldDB" id="A0A6H0UZL8"/>
<evidence type="ECO:0000256" key="8">
    <source>
        <dbReference type="ARBA" id="ARBA00023027"/>
    </source>
</evidence>
<evidence type="ECO:0000256" key="3">
    <source>
        <dbReference type="ARBA" id="ARBA00022642"/>
    </source>
</evidence>
<dbReference type="SUPFAM" id="SSF52374">
    <property type="entry name" value="Nucleotidylyl transferase"/>
    <property type="match status" value="1"/>
</dbReference>
<dbReference type="UniPathway" id="UPA00253">
    <property type="reaction ID" value="UER00332"/>
</dbReference>
<comment type="function">
    <text evidence="1 10">Catalyzes the reversible adenylation of nicotinate mononucleotide (NaMN) to nicotinic acid adenine dinucleotide (NaAD).</text>
</comment>
<keyword evidence="5 10" id="KW-0548">Nucleotidyltransferase</keyword>
<keyword evidence="3 10" id="KW-0662">Pyridine nucleotide biosynthesis</keyword>
<evidence type="ECO:0000313" key="13">
    <source>
        <dbReference type="Proteomes" id="UP000501945"/>
    </source>
</evidence>